<dbReference type="AlphaFoldDB" id="A0A0R1M194"/>
<dbReference type="EMBL" id="AZEF01000027">
    <property type="protein sequence ID" value="KRL01401.1"/>
    <property type="molecule type" value="Genomic_DNA"/>
</dbReference>
<comment type="caution">
    <text evidence="4">The sequence shown here is derived from an EMBL/GenBank/DDBJ whole genome shotgun (WGS) entry which is preliminary data.</text>
</comment>
<keyword evidence="2 3" id="KW-0802">TPR repeat</keyword>
<organism evidence="4 5">
    <name type="scientific">Liquorilactobacillus capillatus DSM 19910</name>
    <dbReference type="NCBI Taxonomy" id="1423731"/>
    <lineage>
        <taxon>Bacteria</taxon>
        <taxon>Bacillati</taxon>
        <taxon>Bacillota</taxon>
        <taxon>Bacilli</taxon>
        <taxon>Lactobacillales</taxon>
        <taxon>Lactobacillaceae</taxon>
        <taxon>Liquorilactobacillus</taxon>
    </lineage>
</organism>
<reference evidence="4 5" key="1">
    <citation type="journal article" date="2015" name="Genome Announc.">
        <title>Expanding the biotechnology potential of lactobacilli through comparative genomics of 213 strains and associated genera.</title>
        <authorList>
            <person name="Sun Z."/>
            <person name="Harris H.M."/>
            <person name="McCann A."/>
            <person name="Guo C."/>
            <person name="Argimon S."/>
            <person name="Zhang W."/>
            <person name="Yang X."/>
            <person name="Jeffery I.B."/>
            <person name="Cooney J.C."/>
            <person name="Kagawa T.F."/>
            <person name="Liu W."/>
            <person name="Song Y."/>
            <person name="Salvetti E."/>
            <person name="Wrobel A."/>
            <person name="Rasinkangas P."/>
            <person name="Parkhill J."/>
            <person name="Rea M.C."/>
            <person name="O'Sullivan O."/>
            <person name="Ritari J."/>
            <person name="Douillard F.P."/>
            <person name="Paul Ross R."/>
            <person name="Yang R."/>
            <person name="Briner A.E."/>
            <person name="Felis G.E."/>
            <person name="de Vos W.M."/>
            <person name="Barrangou R."/>
            <person name="Klaenhammer T.R."/>
            <person name="Caufield P.W."/>
            <person name="Cui Y."/>
            <person name="Zhang H."/>
            <person name="O'Toole P.W."/>
        </authorList>
    </citation>
    <scope>NUCLEOTIDE SEQUENCE [LARGE SCALE GENOMIC DNA]</scope>
    <source>
        <strain evidence="4 5">DSM 19910</strain>
    </source>
</reference>
<keyword evidence="1" id="KW-0677">Repeat</keyword>
<dbReference type="InterPro" id="IPR019734">
    <property type="entry name" value="TPR_rpt"/>
</dbReference>
<accession>A0A0R1M194</accession>
<evidence type="ECO:0000256" key="2">
    <source>
        <dbReference type="ARBA" id="ARBA00022803"/>
    </source>
</evidence>
<dbReference type="STRING" id="1423731.FC81_GL001546"/>
<dbReference type="PATRIC" id="fig|1423731.3.peg.1586"/>
<proteinExistence type="predicted"/>
<dbReference type="PROSITE" id="PS50005">
    <property type="entry name" value="TPR"/>
    <property type="match status" value="2"/>
</dbReference>
<dbReference type="Gene3D" id="1.25.40.10">
    <property type="entry name" value="Tetratricopeptide repeat domain"/>
    <property type="match status" value="1"/>
</dbReference>
<dbReference type="Proteomes" id="UP000051621">
    <property type="component" value="Unassembled WGS sequence"/>
</dbReference>
<dbReference type="OrthoDB" id="2329209at2"/>
<keyword evidence="5" id="KW-1185">Reference proteome</keyword>
<feature type="repeat" description="TPR" evidence="3">
    <location>
        <begin position="139"/>
        <end position="172"/>
    </location>
</feature>
<dbReference type="SUPFAM" id="SSF48452">
    <property type="entry name" value="TPR-like"/>
    <property type="match status" value="1"/>
</dbReference>
<name>A0A0R1M194_9LACO</name>
<dbReference type="PROSITE" id="PS50293">
    <property type="entry name" value="TPR_REGION"/>
    <property type="match status" value="1"/>
</dbReference>
<feature type="repeat" description="TPR" evidence="3">
    <location>
        <begin position="36"/>
        <end position="69"/>
    </location>
</feature>
<gene>
    <name evidence="4" type="ORF">FC81_GL001546</name>
</gene>
<dbReference type="InterPro" id="IPR051685">
    <property type="entry name" value="Ycf3/AcsC/BcsC/TPR_MFPF"/>
</dbReference>
<sequence length="230" mass="26524">MKEDEGMAENQKKMVNETAQTIKSLIAAVDKHPDDPQTYYNLGSMLTELKNYQQAEELFKKALQYFKRDEQRELLHYGLGNVFYASELYQEAKNEFQQITQTKLKTAALLMRAQTEYAQANYQISLAYALTAVEEGKNRSALMLAGENLLALGDFAQAKNYFDQLLEQWPHDKEANFQRGIVGMVMGEKSVDFFKRVEENDPDYFKKMKARLVDVEKFITAQKQKNQGGK</sequence>
<dbReference type="InterPro" id="IPR011990">
    <property type="entry name" value="TPR-like_helical_dom_sf"/>
</dbReference>
<dbReference type="PANTHER" id="PTHR44943">
    <property type="entry name" value="CELLULOSE SYNTHASE OPERON PROTEIN C"/>
    <property type="match status" value="1"/>
</dbReference>
<dbReference type="PANTHER" id="PTHR44943:SF8">
    <property type="entry name" value="TPR REPEAT-CONTAINING PROTEIN MJ0263"/>
    <property type="match status" value="1"/>
</dbReference>
<evidence type="ECO:0000313" key="4">
    <source>
        <dbReference type="EMBL" id="KRL01401.1"/>
    </source>
</evidence>
<evidence type="ECO:0000313" key="5">
    <source>
        <dbReference type="Proteomes" id="UP000051621"/>
    </source>
</evidence>
<dbReference type="Pfam" id="PF13424">
    <property type="entry name" value="TPR_12"/>
    <property type="match status" value="1"/>
</dbReference>
<evidence type="ECO:0000256" key="3">
    <source>
        <dbReference type="PROSITE-ProRule" id="PRU00339"/>
    </source>
</evidence>
<protein>
    <submittedName>
        <fullName evidence="4">Tetratricopeptide repeat family protein</fullName>
    </submittedName>
</protein>
<dbReference type="Pfam" id="PF13432">
    <property type="entry name" value="TPR_16"/>
    <property type="match status" value="1"/>
</dbReference>
<evidence type="ECO:0000256" key="1">
    <source>
        <dbReference type="ARBA" id="ARBA00022737"/>
    </source>
</evidence>
<dbReference type="SMART" id="SM00028">
    <property type="entry name" value="TPR"/>
    <property type="match status" value="3"/>
</dbReference>